<evidence type="ECO:0000313" key="3">
    <source>
        <dbReference type="Proteomes" id="UP000249829"/>
    </source>
</evidence>
<gene>
    <name evidence="2" type="ORF">BO99DRAFT_448946</name>
</gene>
<organism evidence="2 3">
    <name type="scientific">Aspergillus violaceofuscus (strain CBS 115571)</name>
    <dbReference type="NCBI Taxonomy" id="1450538"/>
    <lineage>
        <taxon>Eukaryota</taxon>
        <taxon>Fungi</taxon>
        <taxon>Dikarya</taxon>
        <taxon>Ascomycota</taxon>
        <taxon>Pezizomycotina</taxon>
        <taxon>Eurotiomycetes</taxon>
        <taxon>Eurotiomycetidae</taxon>
        <taxon>Eurotiales</taxon>
        <taxon>Aspergillaceae</taxon>
        <taxon>Aspergillus</taxon>
    </lineage>
</organism>
<dbReference type="EMBL" id="KZ825200">
    <property type="protein sequence ID" value="PYI14912.1"/>
    <property type="molecule type" value="Genomic_DNA"/>
</dbReference>
<reference evidence="2 3" key="1">
    <citation type="submission" date="2018-02" db="EMBL/GenBank/DDBJ databases">
        <title>The genomes of Aspergillus section Nigri reveals drivers in fungal speciation.</title>
        <authorList>
            <consortium name="DOE Joint Genome Institute"/>
            <person name="Vesth T.C."/>
            <person name="Nybo J."/>
            <person name="Theobald S."/>
            <person name="Brandl J."/>
            <person name="Frisvad J.C."/>
            <person name="Nielsen K.F."/>
            <person name="Lyhne E.K."/>
            <person name="Kogle M.E."/>
            <person name="Kuo A."/>
            <person name="Riley R."/>
            <person name="Clum A."/>
            <person name="Nolan M."/>
            <person name="Lipzen A."/>
            <person name="Salamov A."/>
            <person name="Henrissat B."/>
            <person name="Wiebenga A."/>
            <person name="De vries R.P."/>
            <person name="Grigoriev I.V."/>
            <person name="Mortensen U.H."/>
            <person name="Andersen M.R."/>
            <person name="Baker S.E."/>
        </authorList>
    </citation>
    <scope>NUCLEOTIDE SEQUENCE [LARGE SCALE GENOMIC DNA]</scope>
    <source>
        <strain evidence="2 3">CBS 115571</strain>
    </source>
</reference>
<keyword evidence="3" id="KW-1185">Reference proteome</keyword>
<dbReference type="AlphaFoldDB" id="A0A2V5GZR0"/>
<feature type="non-terminal residue" evidence="2">
    <location>
        <position position="1"/>
    </location>
</feature>
<dbReference type="Proteomes" id="UP000249829">
    <property type="component" value="Unassembled WGS sequence"/>
</dbReference>
<accession>A0A2V5GZR0</accession>
<feature type="compositionally biased region" description="Basic and acidic residues" evidence="1">
    <location>
        <begin position="26"/>
        <end position="39"/>
    </location>
</feature>
<protein>
    <submittedName>
        <fullName evidence="2">Uncharacterized protein</fullName>
    </submittedName>
</protein>
<evidence type="ECO:0000313" key="2">
    <source>
        <dbReference type="EMBL" id="PYI14912.1"/>
    </source>
</evidence>
<feature type="region of interest" description="Disordered" evidence="1">
    <location>
        <begin position="83"/>
        <end position="104"/>
    </location>
</feature>
<feature type="region of interest" description="Disordered" evidence="1">
    <location>
        <begin position="1"/>
        <end position="41"/>
    </location>
</feature>
<evidence type="ECO:0000256" key="1">
    <source>
        <dbReference type="SAM" id="MobiDB-lite"/>
    </source>
</evidence>
<name>A0A2V5GZR0_ASPV1</name>
<feature type="compositionally biased region" description="Basic and acidic residues" evidence="1">
    <location>
        <begin position="1"/>
        <end position="15"/>
    </location>
</feature>
<proteinExistence type="predicted"/>
<sequence>ATRVPDRYGERRDILGDDGAGANRRALPDRDAREDDHVPADPAVVADRDRVAELDELAAREHADVMAGRVDVDVRAELDAVADDDQAGVEGGEALSQETVSENR</sequence>